<dbReference type="EMBL" id="OU900104">
    <property type="protein sequence ID" value="CAH1159504.1"/>
    <property type="molecule type" value="Genomic_DNA"/>
</dbReference>
<dbReference type="SMART" id="SM00558">
    <property type="entry name" value="JmjC"/>
    <property type="match status" value="1"/>
</dbReference>
<evidence type="ECO:0000256" key="5">
    <source>
        <dbReference type="ARBA" id="ARBA00023004"/>
    </source>
</evidence>
<dbReference type="SUPFAM" id="SSF51197">
    <property type="entry name" value="Clavaminate synthase-like"/>
    <property type="match status" value="1"/>
</dbReference>
<keyword evidence="9" id="KW-1185">Reference proteome</keyword>
<comment type="subcellular location">
    <subcellularLocation>
        <location evidence="2">Nucleus</location>
    </subcellularLocation>
</comment>
<evidence type="ECO:0000259" key="7">
    <source>
        <dbReference type="PROSITE" id="PS51184"/>
    </source>
</evidence>
<dbReference type="Pfam" id="PF13621">
    <property type="entry name" value="Cupin_8"/>
    <property type="match status" value="1"/>
</dbReference>
<reference evidence="8" key="1">
    <citation type="submission" date="2022-01" db="EMBL/GenBank/DDBJ databases">
        <authorList>
            <person name="King R."/>
        </authorList>
    </citation>
    <scope>NUCLEOTIDE SEQUENCE</scope>
</reference>
<evidence type="ECO:0000256" key="3">
    <source>
        <dbReference type="ARBA" id="ARBA00022723"/>
    </source>
</evidence>
<name>A0A9P0DSR4_PHYSR</name>
<evidence type="ECO:0000256" key="2">
    <source>
        <dbReference type="ARBA" id="ARBA00004123"/>
    </source>
</evidence>
<dbReference type="Gene3D" id="2.60.120.650">
    <property type="entry name" value="Cupin"/>
    <property type="match status" value="1"/>
</dbReference>
<evidence type="ECO:0000313" key="8">
    <source>
        <dbReference type="EMBL" id="CAH1159504.1"/>
    </source>
</evidence>
<keyword evidence="3" id="KW-0479">Metal-binding</keyword>
<protein>
    <recommendedName>
        <fullName evidence="7">JmjC domain-containing protein</fullName>
    </recommendedName>
</protein>
<evidence type="ECO:0000256" key="1">
    <source>
        <dbReference type="ARBA" id="ARBA00001954"/>
    </source>
</evidence>
<dbReference type="AlphaFoldDB" id="A0A9P0DSR4"/>
<evidence type="ECO:0000256" key="4">
    <source>
        <dbReference type="ARBA" id="ARBA00023002"/>
    </source>
</evidence>
<feature type="domain" description="JmjC" evidence="7">
    <location>
        <begin position="274"/>
        <end position="412"/>
    </location>
</feature>
<dbReference type="InterPro" id="IPR041667">
    <property type="entry name" value="Cupin_8"/>
</dbReference>
<dbReference type="OrthoDB" id="47172at2759"/>
<dbReference type="GO" id="GO:0005634">
    <property type="term" value="C:nucleus"/>
    <property type="evidence" value="ECO:0007669"/>
    <property type="project" value="UniProtKB-SubCell"/>
</dbReference>
<dbReference type="PANTHER" id="PTHR12461:SF106">
    <property type="entry name" value="BIFUNCTIONAL PEPTIDASE AND ARGINYL-HYDROXYLASE JMJD5"/>
    <property type="match status" value="1"/>
</dbReference>
<dbReference type="Proteomes" id="UP001153712">
    <property type="component" value="Chromosome 11"/>
</dbReference>
<dbReference type="InterPro" id="IPR003347">
    <property type="entry name" value="JmjC_dom"/>
</dbReference>
<organism evidence="8 9">
    <name type="scientific">Phyllotreta striolata</name>
    <name type="common">Striped flea beetle</name>
    <name type="synonym">Crioceris striolata</name>
    <dbReference type="NCBI Taxonomy" id="444603"/>
    <lineage>
        <taxon>Eukaryota</taxon>
        <taxon>Metazoa</taxon>
        <taxon>Ecdysozoa</taxon>
        <taxon>Arthropoda</taxon>
        <taxon>Hexapoda</taxon>
        <taxon>Insecta</taxon>
        <taxon>Pterygota</taxon>
        <taxon>Neoptera</taxon>
        <taxon>Endopterygota</taxon>
        <taxon>Coleoptera</taxon>
        <taxon>Polyphaga</taxon>
        <taxon>Cucujiformia</taxon>
        <taxon>Chrysomeloidea</taxon>
        <taxon>Chrysomelidae</taxon>
        <taxon>Galerucinae</taxon>
        <taxon>Alticini</taxon>
        <taxon>Phyllotreta</taxon>
    </lineage>
</organism>
<dbReference type="PANTHER" id="PTHR12461">
    <property type="entry name" value="HYPOXIA-INDUCIBLE FACTOR 1 ALPHA INHIBITOR-RELATED"/>
    <property type="match status" value="1"/>
</dbReference>
<dbReference type="GO" id="GO:0046872">
    <property type="term" value="F:metal ion binding"/>
    <property type="evidence" value="ECO:0007669"/>
    <property type="project" value="UniProtKB-KW"/>
</dbReference>
<keyword evidence="4" id="KW-0560">Oxidoreductase</keyword>
<dbReference type="GO" id="GO:0051864">
    <property type="term" value="F:histone H3K36 demethylase activity"/>
    <property type="evidence" value="ECO:0007669"/>
    <property type="project" value="TreeGrafter"/>
</dbReference>
<gene>
    <name evidence="8" type="ORF">PHYEVI_LOCUS2580</name>
</gene>
<proteinExistence type="predicted"/>
<keyword evidence="5" id="KW-0408">Iron</keyword>
<evidence type="ECO:0000256" key="6">
    <source>
        <dbReference type="ARBA" id="ARBA00023242"/>
    </source>
</evidence>
<keyword evidence="6" id="KW-0539">Nucleus</keyword>
<sequence>MSCPHIIKDIHQFVTDKSELENLPGDSLNYSVKQLLKNCLDYSLNTDSLIDPSKLLEIESILDFLNDELNTGHWSEVPIHIRQYYTLSSFIKCVIIVKNNRNYSEDVIRKCLKCLDLGLLLGAPLQYNTELLTDSAKYIRKLLNKCRLKNEEYCTNNESNDKVTKIEDFQSLPGKYIDQIECPSLEYFNKHYFLPQTPVKLQGCLQHWPALKKWQDINYLLEIAGDRTVPIEIGSHYVDENWTQKLMTLKEFIERHYLSDTGDIGYLAQHNLFEQITELKDDIRIPDYCCLSTDYEHTTEPDINAWLGPKGTVSPLHHDPKNNLLTQVYGTKQIILFSPEDTPNLYPHDDKLLNNTAQVDPVNPDLQKHPKFSNAHIYKCLLEPGEMVFIPVKWWHHVTAIEKSFSVSFWWQ</sequence>
<dbReference type="PROSITE" id="PS51184">
    <property type="entry name" value="JMJC"/>
    <property type="match status" value="1"/>
</dbReference>
<comment type="cofactor">
    <cofactor evidence="1">
        <name>Fe(2+)</name>
        <dbReference type="ChEBI" id="CHEBI:29033"/>
    </cofactor>
</comment>
<evidence type="ECO:0000313" key="9">
    <source>
        <dbReference type="Proteomes" id="UP001153712"/>
    </source>
</evidence>
<accession>A0A9P0DSR4</accession>